<evidence type="ECO:0000256" key="1">
    <source>
        <dbReference type="ARBA" id="ARBA00004162"/>
    </source>
</evidence>
<evidence type="ECO:0000313" key="9">
    <source>
        <dbReference type="EMBL" id="PKZ22472.1"/>
    </source>
</evidence>
<evidence type="ECO:0000313" key="10">
    <source>
        <dbReference type="Proteomes" id="UP000234239"/>
    </source>
</evidence>
<accession>A0A2I1MR16</accession>
<protein>
    <submittedName>
        <fullName evidence="9">PspC domain-containing protein</fullName>
    </submittedName>
</protein>
<evidence type="ECO:0000256" key="4">
    <source>
        <dbReference type="ARBA" id="ARBA00022989"/>
    </source>
</evidence>
<keyword evidence="4 7" id="KW-1133">Transmembrane helix</keyword>
<dbReference type="OrthoDB" id="9815286at2"/>
<proteinExistence type="predicted"/>
<evidence type="ECO:0000259" key="8">
    <source>
        <dbReference type="Pfam" id="PF04024"/>
    </source>
</evidence>
<gene>
    <name evidence="9" type="ORF">CYJ28_04980</name>
</gene>
<dbReference type="GO" id="GO:0005886">
    <property type="term" value="C:plasma membrane"/>
    <property type="evidence" value="ECO:0007669"/>
    <property type="project" value="UniProtKB-SubCell"/>
</dbReference>
<dbReference type="Proteomes" id="UP000234239">
    <property type="component" value="Unassembled WGS sequence"/>
</dbReference>
<evidence type="ECO:0000256" key="2">
    <source>
        <dbReference type="ARBA" id="ARBA00022475"/>
    </source>
</evidence>
<organism evidence="9 10">
    <name type="scientific">Aerococcus sanguinicola</name>
    <dbReference type="NCBI Taxonomy" id="119206"/>
    <lineage>
        <taxon>Bacteria</taxon>
        <taxon>Bacillati</taxon>
        <taxon>Bacillota</taxon>
        <taxon>Bacilli</taxon>
        <taxon>Lactobacillales</taxon>
        <taxon>Aerococcaceae</taxon>
        <taxon>Aerococcus</taxon>
    </lineage>
</organism>
<keyword evidence="5 7" id="KW-0472">Membrane</keyword>
<dbReference type="AlphaFoldDB" id="A0A2I1MR16"/>
<comment type="subcellular location">
    <subcellularLocation>
        <location evidence="1">Cell membrane</location>
        <topology evidence="1">Single-pass membrane protein</topology>
    </subcellularLocation>
</comment>
<dbReference type="RefSeq" id="WP_070486448.1">
    <property type="nucleotide sequence ID" value="NZ_CAJHKM010000001.1"/>
</dbReference>
<feature type="region of interest" description="Disordered" evidence="6">
    <location>
        <begin position="66"/>
        <end position="98"/>
    </location>
</feature>
<dbReference type="PANTHER" id="PTHR33885">
    <property type="entry name" value="PHAGE SHOCK PROTEIN C"/>
    <property type="match status" value="1"/>
</dbReference>
<feature type="transmembrane region" description="Helical" evidence="7">
    <location>
        <begin position="12"/>
        <end position="28"/>
    </location>
</feature>
<comment type="caution">
    <text evidence="9">The sequence shown here is derived from an EMBL/GenBank/DDBJ whole genome shotgun (WGS) entry which is preliminary data.</text>
</comment>
<dbReference type="EMBL" id="PKGY01000002">
    <property type="protein sequence ID" value="PKZ22472.1"/>
    <property type="molecule type" value="Genomic_DNA"/>
</dbReference>
<dbReference type="GeneID" id="92904247"/>
<sequence>MTKKLRRSKTDRVLTGLLGGLAAYFGVSSTLIRWLYAIFTFFNPFLILIYIVAAYLIPSEGKPFKRKAEKTHRHPRGFGRIKEAEHIDDDQQGNWNDF</sequence>
<evidence type="ECO:0000256" key="6">
    <source>
        <dbReference type="SAM" id="MobiDB-lite"/>
    </source>
</evidence>
<name>A0A2I1MR16_9LACT</name>
<evidence type="ECO:0000256" key="7">
    <source>
        <dbReference type="SAM" id="Phobius"/>
    </source>
</evidence>
<evidence type="ECO:0000256" key="5">
    <source>
        <dbReference type="ARBA" id="ARBA00023136"/>
    </source>
</evidence>
<dbReference type="PANTHER" id="PTHR33885:SF3">
    <property type="entry name" value="PHAGE SHOCK PROTEIN C"/>
    <property type="match status" value="1"/>
</dbReference>
<keyword evidence="2" id="KW-1003">Cell membrane</keyword>
<keyword evidence="3 7" id="KW-0812">Transmembrane</keyword>
<feature type="domain" description="Phage shock protein PspC N-terminal" evidence="8">
    <location>
        <begin position="3"/>
        <end position="60"/>
    </location>
</feature>
<dbReference type="Pfam" id="PF04024">
    <property type="entry name" value="PspC"/>
    <property type="match status" value="1"/>
</dbReference>
<feature type="transmembrane region" description="Helical" evidence="7">
    <location>
        <begin position="34"/>
        <end position="57"/>
    </location>
</feature>
<reference evidence="9 10" key="1">
    <citation type="submission" date="2017-12" db="EMBL/GenBank/DDBJ databases">
        <title>Phylogenetic diversity of female urinary microbiome.</title>
        <authorList>
            <person name="Thomas-White K."/>
            <person name="Wolfe A.J."/>
        </authorList>
    </citation>
    <scope>NUCLEOTIDE SEQUENCE [LARGE SCALE GENOMIC DNA]</scope>
    <source>
        <strain evidence="9 10">UMB0139</strain>
    </source>
</reference>
<dbReference type="InterPro" id="IPR007168">
    <property type="entry name" value="Phageshock_PspC_N"/>
</dbReference>
<feature type="compositionally biased region" description="Basic residues" evidence="6">
    <location>
        <begin position="66"/>
        <end position="79"/>
    </location>
</feature>
<dbReference type="InterPro" id="IPR052027">
    <property type="entry name" value="PspC"/>
</dbReference>
<evidence type="ECO:0000256" key="3">
    <source>
        <dbReference type="ARBA" id="ARBA00022692"/>
    </source>
</evidence>